<evidence type="ECO:0000313" key="5">
    <source>
        <dbReference type="EMBL" id="GAA4318290.1"/>
    </source>
</evidence>
<dbReference type="Gene3D" id="1.25.40.80">
    <property type="match status" value="1"/>
</dbReference>
<reference evidence="6" key="1">
    <citation type="journal article" date="2019" name="Int. J. Syst. Evol. Microbiol.">
        <title>The Global Catalogue of Microorganisms (GCM) 10K type strain sequencing project: providing services to taxonomists for standard genome sequencing and annotation.</title>
        <authorList>
            <consortium name="The Broad Institute Genomics Platform"/>
            <consortium name="The Broad Institute Genome Sequencing Center for Infectious Disease"/>
            <person name="Wu L."/>
            <person name="Ma J."/>
        </authorList>
    </citation>
    <scope>NUCLEOTIDE SEQUENCE [LARGE SCALE GENOMIC DNA]</scope>
    <source>
        <strain evidence="6">JCM 17919</strain>
    </source>
</reference>
<proteinExistence type="predicted"/>
<dbReference type="InterPro" id="IPR036134">
    <property type="entry name" value="Crypto/Photolyase_FAD-like_sf"/>
</dbReference>
<accession>A0ABP8G6V3</accession>
<dbReference type="EMBL" id="BAABGY010000001">
    <property type="protein sequence ID" value="GAA4318290.1"/>
    <property type="molecule type" value="Genomic_DNA"/>
</dbReference>
<evidence type="ECO:0000256" key="3">
    <source>
        <dbReference type="ARBA" id="ARBA00022827"/>
    </source>
</evidence>
<evidence type="ECO:0000256" key="2">
    <source>
        <dbReference type="ARBA" id="ARBA00022630"/>
    </source>
</evidence>
<keyword evidence="3" id="KW-0274">FAD</keyword>
<dbReference type="RefSeq" id="WP_345252756.1">
    <property type="nucleotide sequence ID" value="NZ_BAABGY010000001.1"/>
</dbReference>
<evidence type="ECO:0000259" key="4">
    <source>
        <dbReference type="Pfam" id="PF03441"/>
    </source>
</evidence>
<dbReference type="PANTHER" id="PTHR11455">
    <property type="entry name" value="CRYPTOCHROME"/>
    <property type="match status" value="1"/>
</dbReference>
<organism evidence="5 6">
    <name type="scientific">Flaviaesturariibacter amylovorans</name>
    <dbReference type="NCBI Taxonomy" id="1084520"/>
    <lineage>
        <taxon>Bacteria</taxon>
        <taxon>Pseudomonadati</taxon>
        <taxon>Bacteroidota</taxon>
        <taxon>Chitinophagia</taxon>
        <taxon>Chitinophagales</taxon>
        <taxon>Chitinophagaceae</taxon>
        <taxon>Flaviaestuariibacter</taxon>
    </lineage>
</organism>
<comment type="cofactor">
    <cofactor evidence="1">
        <name>FAD</name>
        <dbReference type="ChEBI" id="CHEBI:57692"/>
    </cofactor>
</comment>
<dbReference type="SUPFAM" id="SSF48173">
    <property type="entry name" value="Cryptochrome/photolyase FAD-binding domain"/>
    <property type="match status" value="1"/>
</dbReference>
<evidence type="ECO:0000256" key="1">
    <source>
        <dbReference type="ARBA" id="ARBA00001974"/>
    </source>
</evidence>
<dbReference type="Pfam" id="PF03441">
    <property type="entry name" value="FAD_binding_7"/>
    <property type="match status" value="1"/>
</dbReference>
<gene>
    <name evidence="5" type="ORF">GCM10023184_02420</name>
</gene>
<dbReference type="InterPro" id="IPR002081">
    <property type="entry name" value="Cryptochrome/DNA_photolyase_1"/>
</dbReference>
<protein>
    <recommendedName>
        <fullName evidence="4">Cryptochrome/DNA photolyase FAD-binding domain-containing protein</fullName>
    </recommendedName>
</protein>
<sequence length="366" mass="42093">MSLFPTDLASIQARIDAIDPVAYGHTRNYTDGAVTRLSPYISRGVISTRQVLQRVLARGYRLHAIESFVKELAWRDYFQRVWQERDVDEDLRRPQEDVRHYELPSALPRAATGIDAVDAALRDLFRTGYLHNHCRMYVAALACNIGRAHWRSPARWLYYHLLDGDWGSNACSWQWVAGSNSNKKYVANQENISRFTRTALADSYLDRPVEELLGIAIPPPLIDTEPFVAETQLPATATPRLDPSLPVYLYNYYHLDPLWRAHETANRVLLLEPELFARYPVSPLCIDFMLRLAEGISDLQIFTGSFAELRALHPGLEFVFREHPLNRHYTGTADAREWLSSAVSGYFPSFFAYWKRLEPALKKEYA</sequence>
<feature type="domain" description="Cryptochrome/DNA photolyase FAD-binding" evidence="4">
    <location>
        <begin position="68"/>
        <end position="187"/>
    </location>
</feature>
<dbReference type="Gene3D" id="1.10.579.10">
    <property type="entry name" value="DNA Cyclobutane Dipyrimidine Photolyase, subunit A, domain 3"/>
    <property type="match status" value="1"/>
</dbReference>
<dbReference type="InterPro" id="IPR005101">
    <property type="entry name" value="Cryptochr/Photolyase_FAD-bd"/>
</dbReference>
<dbReference type="PANTHER" id="PTHR11455:SF9">
    <property type="entry name" value="CRYPTOCHROME CIRCADIAN CLOCK 5 ISOFORM X1"/>
    <property type="match status" value="1"/>
</dbReference>
<dbReference type="Proteomes" id="UP001501725">
    <property type="component" value="Unassembled WGS sequence"/>
</dbReference>
<name>A0ABP8G6V3_9BACT</name>
<comment type="caution">
    <text evidence="5">The sequence shown here is derived from an EMBL/GenBank/DDBJ whole genome shotgun (WGS) entry which is preliminary data.</text>
</comment>
<keyword evidence="6" id="KW-1185">Reference proteome</keyword>
<keyword evidence="2" id="KW-0285">Flavoprotein</keyword>
<evidence type="ECO:0000313" key="6">
    <source>
        <dbReference type="Proteomes" id="UP001501725"/>
    </source>
</evidence>